<evidence type="ECO:0000313" key="3">
    <source>
        <dbReference type="Proteomes" id="UP001055185"/>
    </source>
</evidence>
<dbReference type="Proteomes" id="UP001055185">
    <property type="component" value="Unassembled WGS sequence"/>
</dbReference>
<keyword evidence="3" id="KW-1185">Reference proteome</keyword>
<reference evidence="2" key="1">
    <citation type="journal article" date="2022" name="Int. J. Syst. Evol. Microbiol.">
        <title>Genome-based, phenotypic and chemotaxonomic classification of Faecalibacterium strains: proposal of three novel species Faecalibacterium duncaniae sp. nov., Faecalibacterium hattorii sp. nov. and Faecalibacterium gallinarum sp. nov. .</title>
        <authorList>
            <person name="Sakamoto M."/>
            <person name="Sakurai N."/>
            <person name="Tanno H."/>
            <person name="Iino T."/>
            <person name="Ohkuma M."/>
            <person name="Endo A."/>
        </authorList>
    </citation>
    <scope>NUCLEOTIDE SEQUENCE</scope>
    <source>
        <strain evidence="2">JCM 17207</strain>
    </source>
</reference>
<name>A0AA37J0W1_9FIRM</name>
<gene>
    <name evidence="2" type="ORF">JCM17207_23800</name>
</gene>
<sequence>MDAVELWAAVQLTALGGDTEGLLGAAAAAGLHLRQIEPLPGGFAARCAAWHYLPLAGLARRRRVRLRVTRRRGLWFRLRPLARRAGLWVGLAVFLPLLLWARGLVWAVEYPGMTPGQEARAAAALRTVGLEPGAQVTQALLTAGEYALLEGGEFAWASVNFFGGRLTVEAAPARDAPEIFSGNLQGLKASAAGVVTEINLKSGTPLVTPGATVAEGQTLIGTSRTERDGTLIYQPAAGSVLARFEWSAAHTQPLDSQSPALTGEADTRRVIRWAGRELVLPFGPGEDSGELAITRHIQPDLWGLPLPFSVEETTYYQQQPAELRYSDETALALARLACLQALEEEYPDAQLVAQRENVQRTADAVHYDVVYTVIADIAR</sequence>
<evidence type="ECO:0000313" key="2">
    <source>
        <dbReference type="EMBL" id="GJN65755.1"/>
    </source>
</evidence>
<keyword evidence="1" id="KW-1133">Transmembrane helix</keyword>
<proteinExistence type="predicted"/>
<accession>A0AA37J0W1</accession>
<keyword evidence="1" id="KW-0812">Transmembrane</keyword>
<protein>
    <recommendedName>
        <fullName evidence="4">Sporulation protein</fullName>
    </recommendedName>
</protein>
<comment type="caution">
    <text evidence="2">The sequence shown here is derived from an EMBL/GenBank/DDBJ whole genome shotgun (WGS) entry which is preliminary data.</text>
</comment>
<dbReference type="InterPro" id="IPR010690">
    <property type="entry name" value="YqfD"/>
</dbReference>
<evidence type="ECO:0000256" key="1">
    <source>
        <dbReference type="SAM" id="Phobius"/>
    </source>
</evidence>
<keyword evidence="1" id="KW-0472">Membrane</keyword>
<dbReference type="AlphaFoldDB" id="A0AA37J0W1"/>
<dbReference type="RefSeq" id="WP_238317964.1">
    <property type="nucleotide sequence ID" value="NZ_BQKV01000106.1"/>
</dbReference>
<dbReference type="Pfam" id="PF06898">
    <property type="entry name" value="YqfD"/>
    <property type="match status" value="1"/>
</dbReference>
<organism evidence="2 3">
    <name type="scientific">Faecalibacterium gallinarum</name>
    <dbReference type="NCBI Taxonomy" id="2903556"/>
    <lineage>
        <taxon>Bacteria</taxon>
        <taxon>Bacillati</taxon>
        <taxon>Bacillota</taxon>
        <taxon>Clostridia</taxon>
        <taxon>Eubacteriales</taxon>
        <taxon>Oscillospiraceae</taxon>
        <taxon>Faecalibacterium</taxon>
    </lineage>
</organism>
<dbReference type="EMBL" id="BQKV01000106">
    <property type="protein sequence ID" value="GJN65755.1"/>
    <property type="molecule type" value="Genomic_DNA"/>
</dbReference>
<evidence type="ECO:0008006" key="4">
    <source>
        <dbReference type="Google" id="ProtNLM"/>
    </source>
</evidence>
<feature type="transmembrane region" description="Helical" evidence="1">
    <location>
        <begin position="81"/>
        <end position="101"/>
    </location>
</feature>